<proteinExistence type="predicted"/>
<dbReference type="SUPFAM" id="SSF53474">
    <property type="entry name" value="alpha/beta-Hydrolases"/>
    <property type="match status" value="1"/>
</dbReference>
<dbReference type="InterPro" id="IPR029058">
    <property type="entry name" value="AB_hydrolase_fold"/>
</dbReference>
<dbReference type="Proteomes" id="UP000031532">
    <property type="component" value="Unassembled WGS sequence"/>
</dbReference>
<name>A0A9X5E480_9CYAN</name>
<feature type="domain" description="AB hydrolase-1" evidence="1">
    <location>
        <begin position="38"/>
        <end position="299"/>
    </location>
</feature>
<organism evidence="2 3">
    <name type="scientific">Scytonema millei VB511283</name>
    <dbReference type="NCBI Taxonomy" id="1245923"/>
    <lineage>
        <taxon>Bacteria</taxon>
        <taxon>Bacillati</taxon>
        <taxon>Cyanobacteriota</taxon>
        <taxon>Cyanophyceae</taxon>
        <taxon>Nostocales</taxon>
        <taxon>Scytonemataceae</taxon>
        <taxon>Scytonema</taxon>
    </lineage>
</organism>
<dbReference type="PRINTS" id="PR00111">
    <property type="entry name" value="ABHYDROLASE"/>
</dbReference>
<dbReference type="EMBL" id="JTJC03000002">
    <property type="protein sequence ID" value="NHC34821.1"/>
    <property type="molecule type" value="Genomic_DNA"/>
</dbReference>
<comment type="caution">
    <text evidence="2">The sequence shown here is derived from an EMBL/GenBank/DDBJ whole genome shotgun (WGS) entry which is preliminary data.</text>
</comment>
<dbReference type="PANTHER" id="PTHR46438:SF2">
    <property type="entry name" value="ALPHA_BETA-HYDROLASES SUPERFAMILY PROTEIN"/>
    <property type="match status" value="1"/>
</dbReference>
<dbReference type="InterPro" id="IPR000073">
    <property type="entry name" value="AB_hydrolase_1"/>
</dbReference>
<protein>
    <submittedName>
        <fullName evidence="2">Alpha/beta fold hydrolase</fullName>
    </submittedName>
</protein>
<keyword evidence="3" id="KW-1185">Reference proteome</keyword>
<dbReference type="AlphaFoldDB" id="A0A9X5E480"/>
<gene>
    <name evidence="2" type="ORF">QH73_0009130</name>
</gene>
<dbReference type="GO" id="GO:0016787">
    <property type="term" value="F:hydrolase activity"/>
    <property type="evidence" value="ECO:0007669"/>
    <property type="project" value="UniProtKB-KW"/>
</dbReference>
<keyword evidence="2" id="KW-0378">Hydrolase</keyword>
<accession>A0A9X5E480</accession>
<dbReference type="PANTHER" id="PTHR46438">
    <property type="entry name" value="ALPHA/BETA-HYDROLASES SUPERFAMILY PROTEIN"/>
    <property type="match status" value="1"/>
</dbReference>
<dbReference type="OrthoDB" id="505456at2"/>
<evidence type="ECO:0000313" key="3">
    <source>
        <dbReference type="Proteomes" id="UP000031532"/>
    </source>
</evidence>
<reference evidence="2 3" key="1">
    <citation type="journal article" date="2015" name="Genome Announc.">
        <title>Draft Genome Sequence of the Terrestrial Cyanobacterium Scytonema millei VB511283, Isolated from Eastern India.</title>
        <authorList>
            <person name="Sen D."/>
            <person name="Chandrababunaidu M.M."/>
            <person name="Singh D."/>
            <person name="Sanghi N."/>
            <person name="Ghorai A."/>
            <person name="Mishra G.P."/>
            <person name="Madduluri M."/>
            <person name="Adhikary S.P."/>
            <person name="Tripathy S."/>
        </authorList>
    </citation>
    <scope>NUCLEOTIDE SEQUENCE [LARGE SCALE GENOMIC DNA]</scope>
    <source>
        <strain evidence="2 3">VB511283</strain>
    </source>
</reference>
<evidence type="ECO:0000313" key="2">
    <source>
        <dbReference type="EMBL" id="NHC34821.1"/>
    </source>
</evidence>
<dbReference type="RefSeq" id="WP_132866849.1">
    <property type="nucleotide sequence ID" value="NZ_JTJC03000002.1"/>
</dbReference>
<sequence length="311" mass="35222">MVQTTASTTSVSGKYWQWRGHSIYYVKAGTLYPQRPPLLLVHGFGASTDHWRKNIAELQNDFQVYAIDLIGFGRSAKAKLQYSGDLWRDQLHDFITEVIGQPAVLAGNSLGGYASLCVAAQRPDAAAGLVLLNSAGPFSEEQPSIESESVQTEVQPPRQPDLWQKLFGDVTKWMFQQPWARFLLFQYIRQPWVIRQTLEKVYLDKSAITDQLVEDIYRPACDPGAVDVFASVFSTPQGEKVDILLQQLTCPLLLLWGEGDPWMNARGRSPKFRQYYPQLQEYFLKAGHCPHDEVPEQVNSLLKDWILSICA</sequence>
<evidence type="ECO:0000259" key="1">
    <source>
        <dbReference type="Pfam" id="PF12697"/>
    </source>
</evidence>
<dbReference type="Gene3D" id="3.40.50.1820">
    <property type="entry name" value="alpha/beta hydrolase"/>
    <property type="match status" value="1"/>
</dbReference>
<dbReference type="Pfam" id="PF12697">
    <property type="entry name" value="Abhydrolase_6"/>
    <property type="match status" value="1"/>
</dbReference>